<accession>A0AA36MWR9</accession>
<proteinExistence type="inferred from homology"/>
<evidence type="ECO:0000256" key="4">
    <source>
        <dbReference type="SAM" id="MobiDB-lite"/>
    </source>
</evidence>
<dbReference type="Proteomes" id="UP001178507">
    <property type="component" value="Unassembled WGS sequence"/>
</dbReference>
<dbReference type="GO" id="GO:0003735">
    <property type="term" value="F:structural constituent of ribosome"/>
    <property type="evidence" value="ECO:0007669"/>
    <property type="project" value="InterPro"/>
</dbReference>
<evidence type="ECO:0000313" key="6">
    <source>
        <dbReference type="Proteomes" id="UP001178507"/>
    </source>
</evidence>
<gene>
    <name evidence="5" type="ORF">EVOR1521_LOCUS12832</name>
</gene>
<evidence type="ECO:0000256" key="1">
    <source>
        <dbReference type="ARBA" id="ARBA00008434"/>
    </source>
</evidence>
<dbReference type="GO" id="GO:0005840">
    <property type="term" value="C:ribosome"/>
    <property type="evidence" value="ECO:0007669"/>
    <property type="project" value="UniProtKB-KW"/>
</dbReference>
<dbReference type="PANTHER" id="PTHR23321:SF26">
    <property type="entry name" value="SMALL RIBOSOMAL SUBUNIT PROTEIN US15M"/>
    <property type="match status" value="1"/>
</dbReference>
<evidence type="ECO:0000256" key="2">
    <source>
        <dbReference type="ARBA" id="ARBA00022980"/>
    </source>
</evidence>
<keyword evidence="2" id="KW-0689">Ribosomal protein</keyword>
<dbReference type="Pfam" id="PF00312">
    <property type="entry name" value="Ribosomal_S15"/>
    <property type="match status" value="1"/>
</dbReference>
<dbReference type="Gene3D" id="1.10.287.10">
    <property type="entry name" value="S15/NS1, RNA-binding"/>
    <property type="match status" value="1"/>
</dbReference>
<sequence>MIGWIPMQKFYGNERRIACSPVHEHIEVMFQRAVLCHSTLRGTAFKACSGPLCTAARSVARVRINRYTGVKAVKKSPPKTEWQAAAEKQFLQMRSRIPKDELMWGLTPDDVQHLSPDMRKCLTLRCASSREISGWRKQQLIRKFQRRPFDTNSPAVRIATLTEKILRLRAHLLRTDLGGMHAEAKRALRMYLTRRTQTMKTLYKSDYTLYRYTCMELGIRCVRFAIPLPSYDPQKMLNPQAVDGDHARWLIRQRLYKARHRPREVREPGTERRIRWTRHPLETVPESHGRPKPTQQQVSCAWPHGVRQERVEGKQVIYNPTAPGRGFWPAKQKIVGGRTPEPE</sequence>
<evidence type="ECO:0000256" key="3">
    <source>
        <dbReference type="ARBA" id="ARBA00023274"/>
    </source>
</evidence>
<evidence type="ECO:0000313" key="5">
    <source>
        <dbReference type="EMBL" id="CAJ1386522.1"/>
    </source>
</evidence>
<evidence type="ECO:0008006" key="7">
    <source>
        <dbReference type="Google" id="ProtNLM"/>
    </source>
</evidence>
<name>A0AA36MWR9_9DINO</name>
<dbReference type="SMART" id="SM01387">
    <property type="entry name" value="Ribosomal_S15"/>
    <property type="match status" value="1"/>
</dbReference>
<keyword evidence="6" id="KW-1185">Reference proteome</keyword>
<comment type="similarity">
    <text evidence="1">Belongs to the universal ribosomal protein uS15 family.</text>
</comment>
<dbReference type="PANTHER" id="PTHR23321">
    <property type="entry name" value="RIBOSOMAL PROTEIN S15, BACTERIAL AND ORGANELLAR"/>
    <property type="match status" value="1"/>
</dbReference>
<dbReference type="InterPro" id="IPR005290">
    <property type="entry name" value="Ribosomal_uS15_bac-type"/>
</dbReference>
<comment type="caution">
    <text evidence="5">The sequence shown here is derived from an EMBL/GenBank/DDBJ whole genome shotgun (WGS) entry which is preliminary data.</text>
</comment>
<organism evidence="5 6">
    <name type="scientific">Effrenium voratum</name>
    <dbReference type="NCBI Taxonomy" id="2562239"/>
    <lineage>
        <taxon>Eukaryota</taxon>
        <taxon>Sar</taxon>
        <taxon>Alveolata</taxon>
        <taxon>Dinophyceae</taxon>
        <taxon>Suessiales</taxon>
        <taxon>Symbiodiniaceae</taxon>
        <taxon>Effrenium</taxon>
    </lineage>
</organism>
<dbReference type="GO" id="GO:0005737">
    <property type="term" value="C:cytoplasm"/>
    <property type="evidence" value="ECO:0007669"/>
    <property type="project" value="UniProtKB-ARBA"/>
</dbReference>
<dbReference type="EMBL" id="CAUJNA010001380">
    <property type="protein sequence ID" value="CAJ1386522.1"/>
    <property type="molecule type" value="Genomic_DNA"/>
</dbReference>
<dbReference type="InterPro" id="IPR009068">
    <property type="entry name" value="uS15_NS1_RNA-bd_sf"/>
</dbReference>
<dbReference type="GO" id="GO:0006412">
    <property type="term" value="P:translation"/>
    <property type="evidence" value="ECO:0007669"/>
    <property type="project" value="InterPro"/>
</dbReference>
<feature type="region of interest" description="Disordered" evidence="4">
    <location>
        <begin position="319"/>
        <end position="343"/>
    </location>
</feature>
<dbReference type="InterPro" id="IPR000589">
    <property type="entry name" value="Ribosomal_uS15"/>
</dbReference>
<dbReference type="SUPFAM" id="SSF47060">
    <property type="entry name" value="S15/NS1 RNA-binding domain"/>
    <property type="match status" value="1"/>
</dbReference>
<reference evidence="5" key="1">
    <citation type="submission" date="2023-08" db="EMBL/GenBank/DDBJ databases">
        <authorList>
            <person name="Chen Y."/>
            <person name="Shah S."/>
            <person name="Dougan E. K."/>
            <person name="Thang M."/>
            <person name="Chan C."/>
        </authorList>
    </citation>
    <scope>NUCLEOTIDE SEQUENCE</scope>
</reference>
<keyword evidence="3" id="KW-0687">Ribonucleoprotein</keyword>
<protein>
    <recommendedName>
        <fullName evidence="7">Ribosomal protein S15</fullName>
    </recommendedName>
</protein>
<dbReference type="AlphaFoldDB" id="A0AA36MWR9"/>
<dbReference type="GO" id="GO:1990904">
    <property type="term" value="C:ribonucleoprotein complex"/>
    <property type="evidence" value="ECO:0007669"/>
    <property type="project" value="UniProtKB-KW"/>
</dbReference>